<evidence type="ECO:0000259" key="1">
    <source>
        <dbReference type="PROSITE" id="PS50011"/>
    </source>
</evidence>
<dbReference type="InterPro" id="IPR000719">
    <property type="entry name" value="Prot_kinase_dom"/>
</dbReference>
<dbReference type="SUPFAM" id="SSF56112">
    <property type="entry name" value="Protein kinase-like (PK-like)"/>
    <property type="match status" value="1"/>
</dbReference>
<proteinExistence type="predicted"/>
<accession>A0ABN9VNY5</accession>
<feature type="domain" description="Protein kinase" evidence="1">
    <location>
        <begin position="1"/>
        <end position="281"/>
    </location>
</feature>
<gene>
    <name evidence="2" type="ORF">PCOR1329_LOCUS59844</name>
</gene>
<keyword evidence="3" id="KW-1185">Reference proteome</keyword>
<dbReference type="EMBL" id="CAUYUJ010017475">
    <property type="protein sequence ID" value="CAK0875108.1"/>
    <property type="molecule type" value="Genomic_DNA"/>
</dbReference>
<sequence length="346" mass="37956">PLEDLFAPDFRCVPRLIGHWHRPGQLIDQRTGAGTPASGWLSSVAMELVEGQGFEEHLAGLATEGSVRDVLEAALELLECLGAREVEHGDLWAPNLLVARPPSGGRARLVAIDFGAARLRPRGGLQAEDLLVLDGRARGSPPGVAAAQGVLSQAEQRALLFLRRAGVAAEDFPELIPNFFVGTGELSERAVEGRGDRGMLGEVLWHHLLSPAAPPALRRLAAPHQHLVDALRNSRCSSIDCQDGWPLAELRRWWIAELEQPRSEKGDWCELLLKEGRHVLSGDKLLLVILVYLLVLVLGHADVGRMSILASSFSEHWRLQLICRYVAYIHVYIHVCIWSLPTPGPP</sequence>
<dbReference type="Proteomes" id="UP001189429">
    <property type="component" value="Unassembled WGS sequence"/>
</dbReference>
<organism evidence="2 3">
    <name type="scientific">Prorocentrum cordatum</name>
    <dbReference type="NCBI Taxonomy" id="2364126"/>
    <lineage>
        <taxon>Eukaryota</taxon>
        <taxon>Sar</taxon>
        <taxon>Alveolata</taxon>
        <taxon>Dinophyceae</taxon>
        <taxon>Prorocentrales</taxon>
        <taxon>Prorocentraceae</taxon>
        <taxon>Prorocentrum</taxon>
    </lineage>
</organism>
<protein>
    <recommendedName>
        <fullName evidence="1">Protein kinase domain-containing protein</fullName>
    </recommendedName>
</protein>
<dbReference type="PROSITE" id="PS50011">
    <property type="entry name" value="PROTEIN_KINASE_DOM"/>
    <property type="match status" value="1"/>
</dbReference>
<evidence type="ECO:0000313" key="3">
    <source>
        <dbReference type="Proteomes" id="UP001189429"/>
    </source>
</evidence>
<feature type="non-terminal residue" evidence="2">
    <location>
        <position position="346"/>
    </location>
</feature>
<feature type="non-terminal residue" evidence="2">
    <location>
        <position position="1"/>
    </location>
</feature>
<reference evidence="2" key="1">
    <citation type="submission" date="2023-10" db="EMBL/GenBank/DDBJ databases">
        <authorList>
            <person name="Chen Y."/>
            <person name="Shah S."/>
            <person name="Dougan E. K."/>
            <person name="Thang M."/>
            <person name="Chan C."/>
        </authorList>
    </citation>
    <scope>NUCLEOTIDE SEQUENCE [LARGE SCALE GENOMIC DNA]</scope>
</reference>
<name>A0ABN9VNY5_9DINO</name>
<evidence type="ECO:0000313" key="2">
    <source>
        <dbReference type="EMBL" id="CAK0875108.1"/>
    </source>
</evidence>
<comment type="caution">
    <text evidence="2">The sequence shown here is derived from an EMBL/GenBank/DDBJ whole genome shotgun (WGS) entry which is preliminary data.</text>
</comment>
<dbReference type="InterPro" id="IPR011009">
    <property type="entry name" value="Kinase-like_dom_sf"/>
</dbReference>